<name>M4RDM9_9BIFI</name>
<keyword evidence="2" id="KW-1185">Reference proteome</keyword>
<evidence type="ECO:0000313" key="2">
    <source>
        <dbReference type="Proteomes" id="UP000011835"/>
    </source>
</evidence>
<dbReference type="PATRIC" id="fig|1254439.12.peg.1322"/>
<gene>
    <name evidence="1" type="ORF">D805_1328</name>
</gene>
<dbReference type="EMBL" id="CP004346">
    <property type="protein sequence ID" value="AGH41595.1"/>
    <property type="molecule type" value="Genomic_DNA"/>
</dbReference>
<dbReference type="HOGENOM" id="CLU_2876828_0_0_11"/>
<proteinExistence type="predicted"/>
<dbReference type="AlphaFoldDB" id="M4RDM9"/>
<reference evidence="1 2" key="1">
    <citation type="journal article" date="2013" name="Genome Announc.">
        <title>Complete Genome Sequence of the Probiotic Bifidobacterium thermophilum Strain RBL67.</title>
        <authorList>
            <person name="Jans C."/>
            <person name="Lacroix C."/>
            <person name="Follador R."/>
            <person name="Stevens M.J."/>
        </authorList>
    </citation>
    <scope>NUCLEOTIDE SEQUENCE [LARGE SCALE GENOMIC DNA]</scope>
    <source>
        <strain evidence="1 2">RBL67</strain>
    </source>
</reference>
<accession>M4RDM9</accession>
<sequence>MLMGMLRGFGISHYVLSIVSRSLTRPSRTLAALFRQFSLSRGVEFDARLARWFKRRGSSGLHR</sequence>
<protein>
    <submittedName>
        <fullName evidence="1">Uncharacterized protein</fullName>
    </submittedName>
</protein>
<evidence type="ECO:0000313" key="1">
    <source>
        <dbReference type="EMBL" id="AGH41595.1"/>
    </source>
</evidence>
<dbReference type="Proteomes" id="UP000011835">
    <property type="component" value="Chromosome"/>
</dbReference>
<organism evidence="1 2">
    <name type="scientific">Bifidobacterium thermophilum RBL67</name>
    <dbReference type="NCBI Taxonomy" id="1254439"/>
    <lineage>
        <taxon>Bacteria</taxon>
        <taxon>Bacillati</taxon>
        <taxon>Actinomycetota</taxon>
        <taxon>Actinomycetes</taxon>
        <taxon>Bifidobacteriales</taxon>
        <taxon>Bifidobacteriaceae</taxon>
        <taxon>Bifidobacterium</taxon>
    </lineage>
</organism>
<dbReference type="KEGG" id="btp:D805_1328"/>